<dbReference type="GO" id="GO:0003954">
    <property type="term" value="F:NADH dehydrogenase activity"/>
    <property type="evidence" value="ECO:0007669"/>
    <property type="project" value="TreeGrafter"/>
</dbReference>
<evidence type="ECO:0000259" key="19">
    <source>
        <dbReference type="Pfam" id="PF06455"/>
    </source>
</evidence>
<evidence type="ECO:0000256" key="9">
    <source>
        <dbReference type="ARBA" id="ARBA00022982"/>
    </source>
</evidence>
<dbReference type="NCBIfam" id="TIGR01974">
    <property type="entry name" value="NDH_I_L"/>
    <property type="match status" value="1"/>
</dbReference>
<evidence type="ECO:0000256" key="8">
    <source>
        <dbReference type="ARBA" id="ARBA00022967"/>
    </source>
</evidence>
<feature type="transmembrane region" description="Helical" evidence="16">
    <location>
        <begin position="215"/>
        <end position="235"/>
    </location>
</feature>
<keyword evidence="4 16" id="KW-0813">Transport</keyword>
<keyword evidence="8" id="KW-1278">Translocase</keyword>
<evidence type="ECO:0000313" key="20">
    <source>
        <dbReference type="EMBL" id="BAV70519.1"/>
    </source>
</evidence>
<keyword evidence="12 16" id="KW-0830">Ubiquinone</keyword>
<dbReference type="GO" id="GO:0005743">
    <property type="term" value="C:mitochondrial inner membrane"/>
    <property type="evidence" value="ECO:0007669"/>
    <property type="project" value="UniProtKB-SubCell"/>
</dbReference>
<comment type="catalytic activity">
    <reaction evidence="15 16">
        <text>a ubiquinone + NADH + 5 H(+)(in) = a ubiquinol + NAD(+) + 4 H(+)(out)</text>
        <dbReference type="Rhea" id="RHEA:29091"/>
        <dbReference type="Rhea" id="RHEA-COMP:9565"/>
        <dbReference type="Rhea" id="RHEA-COMP:9566"/>
        <dbReference type="ChEBI" id="CHEBI:15378"/>
        <dbReference type="ChEBI" id="CHEBI:16389"/>
        <dbReference type="ChEBI" id="CHEBI:17976"/>
        <dbReference type="ChEBI" id="CHEBI:57540"/>
        <dbReference type="ChEBI" id="CHEBI:57945"/>
        <dbReference type="EC" id="7.1.1.2"/>
    </reaction>
</comment>
<comment type="subcellular location">
    <subcellularLocation>
        <location evidence="1">Mitochondrion inner membrane</location>
        <topology evidence="1">Multi-pass membrane protein</topology>
    </subcellularLocation>
</comment>
<keyword evidence="11 16" id="KW-0520">NAD</keyword>
<dbReference type="InterPro" id="IPR003945">
    <property type="entry name" value="NU5C-like"/>
</dbReference>
<feature type="transmembrane region" description="Helical" evidence="16">
    <location>
        <begin position="371"/>
        <end position="393"/>
    </location>
</feature>
<gene>
    <name evidence="20" type="primary">ND5</name>
</gene>
<sequence length="611" mass="67476">MTLAALIMSSTFLLIIIILILPLLSTLNPNPQKPNWAATQVKTAVSTSFFLSLLPLTIFLAQGAENVTTNWQWMNTQMFDTNVSFKFDHYALIFAPVALFVTWSILEFALWYMHSDPNMNRFFKYLLLFLVAMVTLVTANNMFQLFVGWEGVGIMSFLLIGWWYGRADANTASLQAVIYNRIGDIGLILAMAWFAMNLNSWEIQQLFALSKNHDVTIPLIALILAAAGKSAQFGLHPWLPSAMEGPTPVSALLHSSTMVVAGIFLLIRLHPLMEGNELALTICLCLGALTTLYTATCALTQNDIKKIIAFSTSSQLGLMMVTIGLNQPQLAFLHICTHAFFKAMLFLCSGSIIHSLNDEQDIRKMGGLHKLLPITSTCLTIGSLALAGTPFLAGFFSKDAIIEALNTSYLNAWALTLTLIATSFTAVYSFRVVYFVTMGSPRFLPLTPINEDNPHMVQPIKRLAWGSITAGLIITYNFLPLKTPIMTMPVTLKITALMVAVSGLLVAMELAAKTNNPYKTVFSKSSHHFSNMLGYFPSLMHRISPKTSLLFGQSAATKFDQTWLEINGPKAMTFSQMTLAHVLGIISQGTIKKFLTIFLLTMILTTTLAFI</sequence>
<keyword evidence="10 16" id="KW-1133">Transmembrane helix</keyword>
<dbReference type="AlphaFoldDB" id="A0A1E1FJ57"/>
<dbReference type="InterPro" id="IPR018393">
    <property type="entry name" value="NADHpl_OxRdtase_5_subgr"/>
</dbReference>
<evidence type="ECO:0000256" key="5">
    <source>
        <dbReference type="ARBA" id="ARBA00022660"/>
    </source>
</evidence>
<dbReference type="EC" id="7.1.1.2" evidence="2 16"/>
<name>A0A1E1FJ57_9TELE</name>
<feature type="transmembrane region" description="Helical" evidence="16">
    <location>
        <begin position="247"/>
        <end position="267"/>
    </location>
</feature>
<evidence type="ECO:0000256" key="15">
    <source>
        <dbReference type="ARBA" id="ARBA00049551"/>
    </source>
</evidence>
<feature type="transmembrane region" description="Helical" evidence="16">
    <location>
        <begin position="413"/>
        <end position="436"/>
    </location>
</feature>
<dbReference type="GO" id="GO:0042773">
    <property type="term" value="P:ATP synthesis coupled electron transport"/>
    <property type="evidence" value="ECO:0007669"/>
    <property type="project" value="InterPro"/>
</dbReference>
<dbReference type="PANTHER" id="PTHR42829:SF2">
    <property type="entry name" value="NADH-UBIQUINONE OXIDOREDUCTASE CHAIN 5"/>
    <property type="match status" value="1"/>
</dbReference>
<feature type="transmembrane region" description="Helical" evidence="16">
    <location>
        <begin position="463"/>
        <end position="479"/>
    </location>
</feature>
<keyword evidence="5" id="KW-0679">Respiratory chain</keyword>
<feature type="transmembrane region" description="Helical" evidence="16">
    <location>
        <begin position="307"/>
        <end position="325"/>
    </location>
</feature>
<feature type="transmembrane region" description="Helical" evidence="16">
    <location>
        <begin position="331"/>
        <end position="350"/>
    </location>
</feature>
<keyword evidence="9" id="KW-0249">Electron transport</keyword>
<organism evidence="20">
    <name type="scientific">Exoglossum maxillingua</name>
    <name type="common">cutlips minnow</name>
    <dbReference type="NCBI Taxonomy" id="1276898"/>
    <lineage>
        <taxon>Eukaryota</taxon>
        <taxon>Metazoa</taxon>
        <taxon>Chordata</taxon>
        <taxon>Craniata</taxon>
        <taxon>Vertebrata</taxon>
        <taxon>Euteleostomi</taxon>
        <taxon>Actinopterygii</taxon>
        <taxon>Neopterygii</taxon>
        <taxon>Teleostei</taxon>
        <taxon>Ostariophysi</taxon>
        <taxon>Cypriniformes</taxon>
        <taxon>Leuciscidae</taxon>
        <taxon>Pogonichthyinae</taxon>
        <taxon>Exoglossum</taxon>
    </lineage>
</organism>
<evidence type="ECO:0000256" key="7">
    <source>
        <dbReference type="ARBA" id="ARBA00022792"/>
    </source>
</evidence>
<accession>A0A1E1FJ57</accession>
<dbReference type="InterPro" id="IPR001516">
    <property type="entry name" value="Proton_antipo_N"/>
</dbReference>
<dbReference type="EMBL" id="AP011278">
    <property type="protein sequence ID" value="BAV70519.1"/>
    <property type="molecule type" value="Genomic_DNA"/>
</dbReference>
<keyword evidence="14 16" id="KW-0472">Membrane</keyword>
<dbReference type="Pfam" id="PF00361">
    <property type="entry name" value="Proton_antipo_M"/>
    <property type="match status" value="1"/>
</dbReference>
<feature type="transmembrane region" description="Helical" evidence="16">
    <location>
        <begin position="145"/>
        <end position="165"/>
    </location>
</feature>
<geneLocation type="mitochondrion" evidence="20"/>
<feature type="domain" description="NADH:quinone oxidoreductase/Mrp antiporter transmembrane" evidence="17">
    <location>
        <begin position="139"/>
        <end position="423"/>
    </location>
</feature>
<evidence type="ECO:0000256" key="10">
    <source>
        <dbReference type="ARBA" id="ARBA00022989"/>
    </source>
</evidence>
<feature type="transmembrane region" description="Helical" evidence="16">
    <location>
        <begin position="491"/>
        <end position="512"/>
    </location>
</feature>
<evidence type="ECO:0000256" key="11">
    <source>
        <dbReference type="ARBA" id="ARBA00023027"/>
    </source>
</evidence>
<evidence type="ECO:0000256" key="4">
    <source>
        <dbReference type="ARBA" id="ARBA00022448"/>
    </source>
</evidence>
<dbReference type="PANTHER" id="PTHR42829">
    <property type="entry name" value="NADH-UBIQUINONE OXIDOREDUCTASE CHAIN 5"/>
    <property type="match status" value="1"/>
</dbReference>
<comment type="similarity">
    <text evidence="16">Belongs to the complex I subunit 5 family.</text>
</comment>
<evidence type="ECO:0000256" key="6">
    <source>
        <dbReference type="ARBA" id="ARBA00022692"/>
    </source>
</evidence>
<evidence type="ECO:0000256" key="3">
    <source>
        <dbReference type="ARBA" id="ARBA00021096"/>
    </source>
</evidence>
<feature type="transmembrane region" description="Helical" evidence="16">
    <location>
        <begin position="44"/>
        <end position="64"/>
    </location>
</feature>
<protein>
    <recommendedName>
        <fullName evidence="3 16">NADH-ubiquinone oxidoreductase chain 5</fullName>
        <ecNumber evidence="2 16">7.1.1.2</ecNumber>
    </recommendedName>
</protein>
<evidence type="ECO:0000256" key="16">
    <source>
        <dbReference type="RuleBase" id="RU003404"/>
    </source>
</evidence>
<evidence type="ECO:0000256" key="1">
    <source>
        <dbReference type="ARBA" id="ARBA00004448"/>
    </source>
</evidence>
<dbReference type="PRINTS" id="PR01434">
    <property type="entry name" value="NADHDHGNASE5"/>
</dbReference>
<feature type="transmembrane region" description="Helical" evidence="16">
    <location>
        <begin position="122"/>
        <end position="139"/>
    </location>
</feature>
<keyword evidence="7" id="KW-0999">Mitochondrion inner membrane</keyword>
<reference evidence="20" key="1">
    <citation type="submission" date="2009-05" db="EMBL/GenBank/DDBJ databases">
        <title>Whole mitochondrial genome sequences in Cypriniformes.</title>
        <authorList>
            <person name="Miya M."/>
        </authorList>
    </citation>
    <scope>NUCLEOTIDE SEQUENCE</scope>
    <source>
        <strain evidence="20">UAIC 10239.02</strain>
    </source>
</reference>
<evidence type="ECO:0000259" key="17">
    <source>
        <dbReference type="Pfam" id="PF00361"/>
    </source>
</evidence>
<comment type="function">
    <text evidence="16">Core subunit of the mitochondrial membrane respiratory chain NADH dehydrogenase (Complex I) which catalyzes electron transfer from NADH through the respiratory chain, using ubiquinone as an electron acceptor. Essential for the catalytic activity and assembly of complex I.</text>
</comment>
<dbReference type="GO" id="GO:0015990">
    <property type="term" value="P:electron transport coupled proton transport"/>
    <property type="evidence" value="ECO:0007669"/>
    <property type="project" value="TreeGrafter"/>
</dbReference>
<evidence type="ECO:0000256" key="2">
    <source>
        <dbReference type="ARBA" id="ARBA00012944"/>
    </source>
</evidence>
<feature type="domain" description="NADH-Ubiquinone oxidoreductase (complex I) chain 5 N-terminal" evidence="18">
    <location>
        <begin position="73"/>
        <end position="123"/>
    </location>
</feature>
<keyword evidence="13 16" id="KW-0496">Mitochondrion</keyword>
<evidence type="ECO:0000259" key="18">
    <source>
        <dbReference type="Pfam" id="PF00662"/>
    </source>
</evidence>
<dbReference type="Pfam" id="PF06455">
    <property type="entry name" value="NADH5_C"/>
    <property type="match status" value="1"/>
</dbReference>
<keyword evidence="6 16" id="KW-0812">Transmembrane</keyword>
<evidence type="ECO:0000256" key="12">
    <source>
        <dbReference type="ARBA" id="ARBA00023075"/>
    </source>
</evidence>
<feature type="transmembrane region" description="Helical" evidence="16">
    <location>
        <begin position="279"/>
        <end position="300"/>
    </location>
</feature>
<dbReference type="InterPro" id="IPR010934">
    <property type="entry name" value="NADH_DH_su5_C"/>
</dbReference>
<dbReference type="InterPro" id="IPR001750">
    <property type="entry name" value="ND/Mrp_TM"/>
</dbReference>
<evidence type="ECO:0000256" key="13">
    <source>
        <dbReference type="ARBA" id="ARBA00023128"/>
    </source>
</evidence>
<feature type="transmembrane region" description="Helical" evidence="16">
    <location>
        <begin position="6"/>
        <end position="24"/>
    </location>
</feature>
<dbReference type="GO" id="GO:0008137">
    <property type="term" value="F:NADH dehydrogenase (ubiquinone) activity"/>
    <property type="evidence" value="ECO:0007669"/>
    <property type="project" value="UniProtKB-EC"/>
</dbReference>
<evidence type="ECO:0000256" key="14">
    <source>
        <dbReference type="ARBA" id="ARBA00023136"/>
    </source>
</evidence>
<feature type="domain" description="NADH dehydrogenase subunit 5 C-terminal" evidence="19">
    <location>
        <begin position="428"/>
        <end position="608"/>
    </location>
</feature>
<dbReference type="Pfam" id="PF00662">
    <property type="entry name" value="Proton_antipo_N"/>
    <property type="match status" value="1"/>
</dbReference>
<feature type="transmembrane region" description="Helical" evidence="16">
    <location>
        <begin position="177"/>
        <end position="195"/>
    </location>
</feature>
<feature type="transmembrane region" description="Helical" evidence="16">
    <location>
        <begin position="90"/>
        <end position="110"/>
    </location>
</feature>
<proteinExistence type="inferred from homology"/>